<name>A0ABU2HCA1_9GAMM</name>
<dbReference type="InterPro" id="IPR053733">
    <property type="entry name" value="Heme_Transport_Util_sf"/>
</dbReference>
<dbReference type="Gene3D" id="3.40.1570.10">
    <property type="entry name" value="HemS/ChuS/ChuX like domains"/>
    <property type="match status" value="2"/>
</dbReference>
<dbReference type="SUPFAM" id="SSF144064">
    <property type="entry name" value="Heme iron utilization protein-like"/>
    <property type="match status" value="1"/>
</dbReference>
<gene>
    <name evidence="2" type="ORF">RKA07_01000</name>
</gene>
<organism evidence="2 3">
    <name type="scientific">Marinobacter xiaoshiensis</name>
    <dbReference type="NCBI Taxonomy" id="3073652"/>
    <lineage>
        <taxon>Bacteria</taxon>
        <taxon>Pseudomonadati</taxon>
        <taxon>Pseudomonadota</taxon>
        <taxon>Gammaproteobacteria</taxon>
        <taxon>Pseudomonadales</taxon>
        <taxon>Marinobacteraceae</taxon>
        <taxon>Marinobacter</taxon>
    </lineage>
</organism>
<keyword evidence="3" id="KW-1185">Reference proteome</keyword>
<proteinExistence type="predicted"/>
<evidence type="ECO:0000313" key="2">
    <source>
        <dbReference type="EMBL" id="MDS1308672.1"/>
    </source>
</evidence>
<sequence length="363" mass="40242">MNATIEAPEVQSEISLKDRWQLLMSEQPNLRIRNAAALLGVSEMELMMCREEGALTPLTNDFGALITELESVGEVMMLARNDEMVHEITGHLKGFKVTGGGSMGLSVGEMDLRVFFRSWAFGFQVVEEVRSGTRHSLQFFDASGRAIQKVYKTAGTDAEAWDALVAKYQADQPVTPELKSAPSPEPRVDPASVDVSALQQDWATLKDVHHFHAMLKRNKVDRLTAVELVGPAYTRKLMRSTDSIESPLDELLLQVKTNQCPIMVFVGNPGIVQIWTGQVDNIRRVGEWMNVLDPGFNLHAKTGDVTDWWTVKRPSVDGTITSLEGYNANGEIVLTVFGKRKPGQTESADWQAEVRVLEAKLCG</sequence>
<dbReference type="RefSeq" id="WP_200370376.1">
    <property type="nucleotide sequence ID" value="NZ_JAVMBO010000003.1"/>
</dbReference>
<feature type="domain" description="Haemin-degrading HemS/ChuX" evidence="1">
    <location>
        <begin position="40"/>
        <end position="168"/>
    </location>
</feature>
<dbReference type="InterPro" id="IPR007845">
    <property type="entry name" value="HemS/ChuX_dom"/>
</dbReference>
<protein>
    <submittedName>
        <fullName evidence="2">ChuX/HutX family heme-like substrate-binding protein</fullName>
    </submittedName>
</protein>
<dbReference type="CDD" id="cd16831">
    <property type="entry name" value="HemS-like_C"/>
    <property type="match status" value="1"/>
</dbReference>
<evidence type="ECO:0000313" key="3">
    <source>
        <dbReference type="Proteomes" id="UP001267407"/>
    </source>
</evidence>
<dbReference type="EMBL" id="JAVMBO010000003">
    <property type="protein sequence ID" value="MDS1308672.1"/>
    <property type="molecule type" value="Genomic_DNA"/>
</dbReference>
<reference evidence="2" key="1">
    <citation type="submission" date="2023-09" db="EMBL/GenBank/DDBJ databases">
        <title>Marinobacter sediminicola sp. nov. and Marinobacter maritimum sp. nov., isolated from marine sediment.</title>
        <authorList>
            <person name="An J."/>
        </authorList>
    </citation>
    <scope>NUCLEOTIDE SEQUENCE</scope>
    <source>
        <strain evidence="2">F60267</strain>
    </source>
</reference>
<dbReference type="CDD" id="cd16830">
    <property type="entry name" value="HemS-like_N"/>
    <property type="match status" value="1"/>
</dbReference>
<dbReference type="Pfam" id="PF05171">
    <property type="entry name" value="HemS"/>
    <property type="match status" value="2"/>
</dbReference>
<comment type="caution">
    <text evidence="2">The sequence shown here is derived from an EMBL/GenBank/DDBJ whole genome shotgun (WGS) entry which is preliminary data.</text>
</comment>
<accession>A0ABU2HCA1</accession>
<dbReference type="Proteomes" id="UP001267407">
    <property type="component" value="Unassembled WGS sequence"/>
</dbReference>
<evidence type="ECO:0000259" key="1">
    <source>
        <dbReference type="Pfam" id="PF05171"/>
    </source>
</evidence>
<feature type="domain" description="Haemin-degrading HemS/ChuX" evidence="1">
    <location>
        <begin position="239"/>
        <end position="354"/>
    </location>
</feature>